<dbReference type="AlphaFoldDB" id="M1DC89"/>
<organism evidence="2 3">
    <name type="scientific">Solanum tuberosum</name>
    <name type="common">Potato</name>
    <dbReference type="NCBI Taxonomy" id="4113"/>
    <lineage>
        <taxon>Eukaryota</taxon>
        <taxon>Viridiplantae</taxon>
        <taxon>Streptophyta</taxon>
        <taxon>Embryophyta</taxon>
        <taxon>Tracheophyta</taxon>
        <taxon>Spermatophyta</taxon>
        <taxon>Magnoliopsida</taxon>
        <taxon>eudicotyledons</taxon>
        <taxon>Gunneridae</taxon>
        <taxon>Pentapetalae</taxon>
        <taxon>asterids</taxon>
        <taxon>lamiids</taxon>
        <taxon>Solanales</taxon>
        <taxon>Solanaceae</taxon>
        <taxon>Solanoideae</taxon>
        <taxon>Solaneae</taxon>
        <taxon>Solanum</taxon>
    </lineage>
</organism>
<reference evidence="2" key="2">
    <citation type="submission" date="2015-06" db="UniProtKB">
        <authorList>
            <consortium name="EnsemblPlants"/>
        </authorList>
    </citation>
    <scope>IDENTIFICATION</scope>
    <source>
        <strain evidence="2">DM1-3 516 R44</strain>
    </source>
</reference>
<dbReference type="HOGENOM" id="CLU_134717_3_1_1"/>
<feature type="region of interest" description="Disordered" evidence="1">
    <location>
        <begin position="1"/>
        <end position="29"/>
    </location>
</feature>
<dbReference type="PaxDb" id="4113-PGSC0003DMT400086664"/>
<dbReference type="Gramene" id="PGSC0003DMT400086664">
    <property type="protein sequence ID" value="PGSC0003DMT400086664"/>
    <property type="gene ID" value="PGSC0003DMG400036235"/>
</dbReference>
<evidence type="ECO:0008006" key="4">
    <source>
        <dbReference type="Google" id="ProtNLM"/>
    </source>
</evidence>
<accession>M1DC89</accession>
<dbReference type="EnsemblPlants" id="PGSC0003DMT400086664">
    <property type="protein sequence ID" value="PGSC0003DMT400086664"/>
    <property type="gene ID" value="PGSC0003DMG400036235"/>
</dbReference>
<protein>
    <recommendedName>
        <fullName evidence="4">Gag-pol polyprotein</fullName>
    </recommendedName>
</protein>
<keyword evidence="3" id="KW-1185">Reference proteome</keyword>
<proteinExistence type="predicted"/>
<sequence>MNTRRANARRMESGNVNEEALQGNQAPQDNQALVDTVVENVTQTEFRSTIQMLTQAMMAQAKLVKTQNQAMTAQANRDVGPHLNPNMKYVASRLRDFARINPPNLFFSKVE</sequence>
<name>M1DC89_SOLTU</name>
<reference evidence="3" key="1">
    <citation type="journal article" date="2011" name="Nature">
        <title>Genome sequence and analysis of the tuber crop potato.</title>
        <authorList>
            <consortium name="The Potato Genome Sequencing Consortium"/>
        </authorList>
    </citation>
    <scope>NUCLEOTIDE SEQUENCE [LARGE SCALE GENOMIC DNA]</scope>
    <source>
        <strain evidence="3">cv. DM1-3 516 R44</strain>
    </source>
</reference>
<dbReference type="InParanoid" id="M1DC89"/>
<evidence type="ECO:0000313" key="2">
    <source>
        <dbReference type="EnsemblPlants" id="PGSC0003DMT400086664"/>
    </source>
</evidence>
<evidence type="ECO:0000256" key="1">
    <source>
        <dbReference type="SAM" id="MobiDB-lite"/>
    </source>
</evidence>
<evidence type="ECO:0000313" key="3">
    <source>
        <dbReference type="Proteomes" id="UP000011115"/>
    </source>
</evidence>
<dbReference type="Proteomes" id="UP000011115">
    <property type="component" value="Unassembled WGS sequence"/>
</dbReference>